<evidence type="ECO:0000259" key="2">
    <source>
        <dbReference type="PROSITE" id="PS50222"/>
    </source>
</evidence>
<dbReference type="InterPro" id="IPR002048">
    <property type="entry name" value="EF_hand_dom"/>
</dbReference>
<dbReference type="InterPro" id="IPR011992">
    <property type="entry name" value="EF-hand-dom_pair"/>
</dbReference>
<evidence type="ECO:0000256" key="1">
    <source>
        <dbReference type="ARBA" id="ARBA00022837"/>
    </source>
</evidence>
<dbReference type="PROSITE" id="PS50222">
    <property type="entry name" value="EF_HAND_2"/>
    <property type="match status" value="2"/>
</dbReference>
<dbReference type="CDD" id="cd00051">
    <property type="entry name" value="EFh"/>
    <property type="match status" value="1"/>
</dbReference>
<evidence type="ECO:0000313" key="3">
    <source>
        <dbReference type="EMBL" id="KAG0557661.1"/>
    </source>
</evidence>
<dbReference type="InterPro" id="IPR052591">
    <property type="entry name" value="CML21-like"/>
</dbReference>
<dbReference type="EMBL" id="CM026432">
    <property type="protein sequence ID" value="KAG0557661.1"/>
    <property type="molecule type" value="Genomic_DNA"/>
</dbReference>
<proteinExistence type="predicted"/>
<organism evidence="3 4">
    <name type="scientific">Ceratodon purpureus</name>
    <name type="common">Fire moss</name>
    <name type="synonym">Dicranum purpureum</name>
    <dbReference type="NCBI Taxonomy" id="3225"/>
    <lineage>
        <taxon>Eukaryota</taxon>
        <taxon>Viridiplantae</taxon>
        <taxon>Streptophyta</taxon>
        <taxon>Embryophyta</taxon>
        <taxon>Bryophyta</taxon>
        <taxon>Bryophytina</taxon>
        <taxon>Bryopsida</taxon>
        <taxon>Dicranidae</taxon>
        <taxon>Pseudoditrichales</taxon>
        <taxon>Ditrichaceae</taxon>
        <taxon>Ceratodon</taxon>
    </lineage>
</organism>
<dbReference type="SMART" id="SM00054">
    <property type="entry name" value="EFh"/>
    <property type="match status" value="2"/>
</dbReference>
<dbReference type="Proteomes" id="UP000822688">
    <property type="component" value="Chromosome 11"/>
</dbReference>
<reference evidence="3 4" key="1">
    <citation type="submission" date="2020-06" db="EMBL/GenBank/DDBJ databases">
        <title>WGS assembly of Ceratodon purpureus strain R40.</title>
        <authorList>
            <person name="Carey S.B."/>
            <person name="Jenkins J."/>
            <person name="Shu S."/>
            <person name="Lovell J.T."/>
            <person name="Sreedasyam A."/>
            <person name="Maumus F."/>
            <person name="Tiley G.P."/>
            <person name="Fernandez-Pozo N."/>
            <person name="Barry K."/>
            <person name="Chen C."/>
            <person name="Wang M."/>
            <person name="Lipzen A."/>
            <person name="Daum C."/>
            <person name="Saski C.A."/>
            <person name="Payton A.C."/>
            <person name="Mcbreen J.C."/>
            <person name="Conrad R.E."/>
            <person name="Kollar L.M."/>
            <person name="Olsson S."/>
            <person name="Huttunen S."/>
            <person name="Landis J.B."/>
            <person name="Wickett N.J."/>
            <person name="Johnson M.G."/>
            <person name="Rensing S.A."/>
            <person name="Grimwood J."/>
            <person name="Schmutz J."/>
            <person name="Mcdaniel S.F."/>
        </authorList>
    </citation>
    <scope>NUCLEOTIDE SEQUENCE [LARGE SCALE GENOMIC DNA]</scope>
    <source>
        <strain evidence="3 4">R40</strain>
    </source>
</reference>
<dbReference type="Gene3D" id="1.10.238.10">
    <property type="entry name" value="EF-hand"/>
    <property type="match status" value="2"/>
</dbReference>
<feature type="domain" description="EF-hand" evidence="2">
    <location>
        <begin position="65"/>
        <end position="100"/>
    </location>
</feature>
<sequence>MGLKQSKDEPTKIDMQMTQAMTERAQSGHFTIKSFNSIIMKFPKIDESFGEVRSVFKKFELQVDFSQEEIQAFYKECDMDSSNVIEFKEFIVVLALVYLLGTPASQSSTGKTNKSRIGLAQLESTFDTIVEAFVFFDRDHDGFITKDEFVGAINEAAPGKEGAEIGVQRFEEMKWNKEGRITFKEFLFAFTDWVGLEDEIEEG</sequence>
<evidence type="ECO:0000313" key="4">
    <source>
        <dbReference type="Proteomes" id="UP000822688"/>
    </source>
</evidence>
<comment type="caution">
    <text evidence="3">The sequence shown here is derived from an EMBL/GenBank/DDBJ whole genome shotgun (WGS) entry which is preliminary data.</text>
</comment>
<keyword evidence="1" id="KW-0106">Calcium</keyword>
<dbReference type="GO" id="GO:0005509">
    <property type="term" value="F:calcium ion binding"/>
    <property type="evidence" value="ECO:0007669"/>
    <property type="project" value="InterPro"/>
</dbReference>
<dbReference type="AlphaFoldDB" id="A0A8T0GEI2"/>
<gene>
    <name evidence="3" type="ORF">KC19_11G147500</name>
</gene>
<feature type="domain" description="EF-hand" evidence="2">
    <location>
        <begin position="124"/>
        <end position="159"/>
    </location>
</feature>
<keyword evidence="4" id="KW-1185">Reference proteome</keyword>
<accession>A0A8T0GEI2</accession>
<protein>
    <recommendedName>
        <fullName evidence="2">EF-hand domain-containing protein</fullName>
    </recommendedName>
</protein>
<name>A0A8T0GEI2_CERPU</name>
<dbReference type="Pfam" id="PF13833">
    <property type="entry name" value="EF-hand_8"/>
    <property type="match status" value="1"/>
</dbReference>
<dbReference type="Pfam" id="PF13499">
    <property type="entry name" value="EF-hand_7"/>
    <property type="match status" value="1"/>
</dbReference>
<dbReference type="SUPFAM" id="SSF47473">
    <property type="entry name" value="EF-hand"/>
    <property type="match status" value="1"/>
</dbReference>
<dbReference type="InterPro" id="IPR018247">
    <property type="entry name" value="EF_Hand_1_Ca_BS"/>
</dbReference>
<dbReference type="PROSITE" id="PS00018">
    <property type="entry name" value="EF_HAND_1"/>
    <property type="match status" value="2"/>
</dbReference>
<dbReference type="PANTHER" id="PTHR23064">
    <property type="entry name" value="TROPONIN"/>
    <property type="match status" value="1"/>
</dbReference>